<protein>
    <submittedName>
        <fullName evidence="2">Uncharacterized protein</fullName>
    </submittedName>
</protein>
<dbReference type="AlphaFoldDB" id="A0A422NSX7"/>
<dbReference type="RefSeq" id="XP_029240458.1">
    <property type="nucleotide sequence ID" value="XM_029379767.1"/>
</dbReference>
<gene>
    <name evidence="2" type="ORF">TraAM80_02776</name>
</gene>
<evidence type="ECO:0000313" key="3">
    <source>
        <dbReference type="Proteomes" id="UP000283634"/>
    </source>
</evidence>
<feature type="compositionally biased region" description="Low complexity" evidence="1">
    <location>
        <begin position="453"/>
        <end position="466"/>
    </location>
</feature>
<dbReference type="GeneID" id="40326709"/>
<evidence type="ECO:0000256" key="1">
    <source>
        <dbReference type="SAM" id="MobiDB-lite"/>
    </source>
</evidence>
<sequence>MRSTRPECKHRRVQAEWQRAPAARARHGAGKGHDSPRLRGISFPPFQPSKLEPSVTVTGLASQKLRRTMWQLTGGQTGTDEELRGLSTTDLSSALDMFLDTCTIKTDGGALSVARARGSGSPVMFPERATTHTGDPMSRHGELVVGETPWYYPPLKAALLRQQCCYPDDNVIFCRPTLKQFSTLSNCSDATILHSLRTFDDEENAGKDANAGAAAHAKKKLPTSRVELNKKKNGSFPKNSRGSGISLNANAHTAIALDDAEQLRRRRMRERRFLNYIHQWCDKVMLLSGSVKAAHDPVGQHEQCMMVIRKEEEVLLLEMQLERHQAMQERECCRQRRQREARENGSLRSTLKDISRPNNWRRLLSTWSVVTEEAHDGHDEETETVNGKVEARRLIASPRLLTMRETDAVPMPGGAPACRSHSHDACRSPLEDLRRLLDVIARHSVGTLAQAISSPLSPTKSSSHTPIPSREGMLFPPQGSVYTQINWVERIIHADDLPGIRQLTQRLGECVGAAKTPACASFPTSEVASASGVGCLGNATAPSHAPFLLPLQLVYNVHGALERVVLADAVSLIPPRCSTRRRGGNPSPTCYGKSIPSCL</sequence>
<dbReference type="VEuPathDB" id="TriTrypDB:TRSC58_02029"/>
<feature type="region of interest" description="Disordered" evidence="1">
    <location>
        <begin position="18"/>
        <end position="39"/>
    </location>
</feature>
<organism evidence="2 3">
    <name type="scientific">Trypanosoma rangeli</name>
    <dbReference type="NCBI Taxonomy" id="5698"/>
    <lineage>
        <taxon>Eukaryota</taxon>
        <taxon>Discoba</taxon>
        <taxon>Euglenozoa</taxon>
        <taxon>Kinetoplastea</taxon>
        <taxon>Metakinetoplastina</taxon>
        <taxon>Trypanosomatida</taxon>
        <taxon>Trypanosomatidae</taxon>
        <taxon>Trypanosoma</taxon>
        <taxon>Herpetosoma</taxon>
    </lineage>
</organism>
<keyword evidence="3" id="KW-1185">Reference proteome</keyword>
<comment type="caution">
    <text evidence="2">The sequence shown here is derived from an EMBL/GenBank/DDBJ whole genome shotgun (WGS) entry which is preliminary data.</text>
</comment>
<feature type="region of interest" description="Disordered" evidence="1">
    <location>
        <begin position="580"/>
        <end position="599"/>
    </location>
</feature>
<dbReference type="Proteomes" id="UP000283634">
    <property type="component" value="Unassembled WGS sequence"/>
</dbReference>
<proteinExistence type="predicted"/>
<dbReference type="EMBL" id="MKGL01000064">
    <property type="protein sequence ID" value="RNF08539.1"/>
    <property type="molecule type" value="Genomic_DNA"/>
</dbReference>
<feature type="region of interest" description="Disordered" evidence="1">
    <location>
        <begin position="453"/>
        <end position="473"/>
    </location>
</feature>
<reference evidence="2 3" key="1">
    <citation type="journal article" date="2018" name="BMC Genomics">
        <title>Genomic comparison of Trypanosoma conorhini and Trypanosoma rangeli to Trypanosoma cruzi strains of high and low virulence.</title>
        <authorList>
            <person name="Bradwell K.R."/>
            <person name="Koparde V.N."/>
            <person name="Matveyev A.V."/>
            <person name="Serrano M.G."/>
            <person name="Alves J.M."/>
            <person name="Parikh H."/>
            <person name="Huang B."/>
            <person name="Lee V."/>
            <person name="Espinosa-Alvarez O."/>
            <person name="Ortiz P.A."/>
            <person name="Costa-Martins A.G."/>
            <person name="Teixeira M.M."/>
            <person name="Buck G.A."/>
        </authorList>
    </citation>
    <scope>NUCLEOTIDE SEQUENCE [LARGE SCALE GENOMIC DNA]</scope>
    <source>
        <strain evidence="2 3">AM80</strain>
    </source>
</reference>
<evidence type="ECO:0000313" key="2">
    <source>
        <dbReference type="EMBL" id="RNF08539.1"/>
    </source>
</evidence>
<feature type="region of interest" description="Disordered" evidence="1">
    <location>
        <begin position="118"/>
        <end position="139"/>
    </location>
</feature>
<name>A0A422NSX7_TRYRA</name>
<dbReference type="OrthoDB" id="244185at2759"/>
<accession>A0A422NSX7</accession>